<keyword evidence="1" id="KW-0696">RNA-directed RNA polymerase</keyword>
<evidence type="ECO:0000313" key="2">
    <source>
        <dbReference type="Proteomes" id="UP000037904"/>
    </source>
</evidence>
<keyword evidence="1" id="KW-0548">Nucleotidyltransferase</keyword>
<name>A0A0M9ELP1_FUSLA</name>
<dbReference type="GO" id="GO:0003968">
    <property type="term" value="F:RNA-directed RNA polymerase activity"/>
    <property type="evidence" value="ECO:0007669"/>
    <property type="project" value="UniProtKB-KW"/>
</dbReference>
<protein>
    <submittedName>
        <fullName evidence="1">RNA-dependent RNA polymerase</fullName>
    </submittedName>
</protein>
<keyword evidence="2" id="KW-1185">Reference proteome</keyword>
<accession>A0A0M9ELP1</accession>
<dbReference type="AlphaFoldDB" id="A0A0M9ELP1"/>
<gene>
    <name evidence="1" type="ORF">FLAG1_12036</name>
</gene>
<sequence>MLLSELVDQEKSGFEFDDNVWYRIRKEMCGGKMFLEAPAYKSGDLAALATSSQVIDVLKHSMHERIQNGLTEFSNYCIGSGIGPDKPVLTTFDADLVSYWNDFEKEAEQITSQFEPSSPWFKGFRSTLIQEIDECLSYWGEMMSGKEDYLIKVIPVYERWRNISSNVRYDSPVAAMLTSLFSNGICRSKDLRQWDLLKASLTFKRHHQRAWFVWQMAGRQLQFIKACTVRGAGENDLLIPIPVVSSTYRILRPDARRIERVIADQDRDFEDGS</sequence>
<dbReference type="Proteomes" id="UP000037904">
    <property type="component" value="Unassembled WGS sequence"/>
</dbReference>
<comment type="caution">
    <text evidence="1">The sequence shown here is derived from an EMBL/GenBank/DDBJ whole genome shotgun (WGS) entry which is preliminary data.</text>
</comment>
<reference evidence="1 2" key="1">
    <citation type="submission" date="2015-04" db="EMBL/GenBank/DDBJ databases">
        <title>The draft genome sequence of Fusarium langsethiae, a T-2/HT-2 mycotoxin producer.</title>
        <authorList>
            <person name="Lysoe E."/>
            <person name="Divon H.H."/>
            <person name="Terzi V."/>
            <person name="Orru L."/>
            <person name="Lamontanara A."/>
            <person name="Kolseth A.-K."/>
            <person name="Frandsen R.J."/>
            <person name="Nielsen K."/>
            <person name="Thrane U."/>
        </authorList>
    </citation>
    <scope>NUCLEOTIDE SEQUENCE [LARGE SCALE GENOMIC DNA]</scope>
    <source>
        <strain evidence="1 2">Fl201059</strain>
    </source>
</reference>
<keyword evidence="1" id="KW-0808">Transferase</keyword>
<organism evidence="1 2">
    <name type="scientific">Fusarium langsethiae</name>
    <dbReference type="NCBI Taxonomy" id="179993"/>
    <lineage>
        <taxon>Eukaryota</taxon>
        <taxon>Fungi</taxon>
        <taxon>Dikarya</taxon>
        <taxon>Ascomycota</taxon>
        <taxon>Pezizomycotina</taxon>
        <taxon>Sordariomycetes</taxon>
        <taxon>Hypocreomycetidae</taxon>
        <taxon>Hypocreales</taxon>
        <taxon>Nectriaceae</taxon>
        <taxon>Fusarium</taxon>
    </lineage>
</organism>
<evidence type="ECO:0000313" key="1">
    <source>
        <dbReference type="EMBL" id="KPA35282.1"/>
    </source>
</evidence>
<proteinExistence type="predicted"/>
<dbReference type="EMBL" id="JXCE01001303">
    <property type="protein sequence ID" value="KPA35282.1"/>
    <property type="molecule type" value="Genomic_DNA"/>
</dbReference>